<gene>
    <name evidence="1" type="ORF">OXD698_LOCUS54029</name>
</gene>
<sequence length="60" mass="7019">IQVFAFEKMVQAAAYALESLARQDDLSGWLYPNGKPTRSNNESPQRKYNSINEYFRMPYL</sequence>
<accession>A0A820S4W6</accession>
<dbReference type="Proteomes" id="UP000663844">
    <property type="component" value="Unassembled WGS sequence"/>
</dbReference>
<reference evidence="1" key="1">
    <citation type="submission" date="2021-02" db="EMBL/GenBank/DDBJ databases">
        <authorList>
            <person name="Nowell W R."/>
        </authorList>
    </citation>
    <scope>NUCLEOTIDE SEQUENCE</scope>
</reference>
<evidence type="ECO:0000313" key="1">
    <source>
        <dbReference type="EMBL" id="CAF4444712.1"/>
    </source>
</evidence>
<dbReference type="AlphaFoldDB" id="A0A820S4W6"/>
<feature type="non-terminal residue" evidence="1">
    <location>
        <position position="1"/>
    </location>
</feature>
<proteinExistence type="predicted"/>
<comment type="caution">
    <text evidence="1">The sequence shown here is derived from an EMBL/GenBank/DDBJ whole genome shotgun (WGS) entry which is preliminary data.</text>
</comment>
<evidence type="ECO:0000313" key="2">
    <source>
        <dbReference type="Proteomes" id="UP000663844"/>
    </source>
</evidence>
<name>A0A820S4W6_9BILA</name>
<protein>
    <submittedName>
        <fullName evidence="1">Uncharacterized protein</fullName>
    </submittedName>
</protein>
<organism evidence="1 2">
    <name type="scientific">Adineta steineri</name>
    <dbReference type="NCBI Taxonomy" id="433720"/>
    <lineage>
        <taxon>Eukaryota</taxon>
        <taxon>Metazoa</taxon>
        <taxon>Spiralia</taxon>
        <taxon>Gnathifera</taxon>
        <taxon>Rotifera</taxon>
        <taxon>Eurotatoria</taxon>
        <taxon>Bdelloidea</taxon>
        <taxon>Adinetida</taxon>
        <taxon>Adinetidae</taxon>
        <taxon>Adineta</taxon>
    </lineage>
</organism>
<dbReference type="EMBL" id="CAJOAZ010032070">
    <property type="protein sequence ID" value="CAF4444712.1"/>
    <property type="molecule type" value="Genomic_DNA"/>
</dbReference>